<evidence type="ECO:0000313" key="3">
    <source>
        <dbReference type="Proteomes" id="UP001597116"/>
    </source>
</evidence>
<protein>
    <submittedName>
        <fullName evidence="2">AAA family ATPase</fullName>
    </submittedName>
</protein>
<reference evidence="3" key="1">
    <citation type="journal article" date="2019" name="Int. J. Syst. Evol. Microbiol.">
        <title>The Global Catalogue of Microorganisms (GCM) 10K type strain sequencing project: providing services to taxonomists for standard genome sequencing and annotation.</title>
        <authorList>
            <consortium name="The Broad Institute Genomics Platform"/>
            <consortium name="The Broad Institute Genome Sequencing Center for Infectious Disease"/>
            <person name="Wu L."/>
            <person name="Ma J."/>
        </authorList>
    </citation>
    <scope>NUCLEOTIDE SEQUENCE [LARGE SCALE GENOMIC DNA]</scope>
    <source>
        <strain evidence="3">CCUG 55608</strain>
    </source>
</reference>
<evidence type="ECO:0000259" key="1">
    <source>
        <dbReference type="Pfam" id="PF13304"/>
    </source>
</evidence>
<dbReference type="InterPro" id="IPR003959">
    <property type="entry name" value="ATPase_AAA_core"/>
</dbReference>
<dbReference type="Proteomes" id="UP001597116">
    <property type="component" value="Unassembled WGS sequence"/>
</dbReference>
<dbReference type="RefSeq" id="WP_265992666.1">
    <property type="nucleotide sequence ID" value="NZ_CP110973.1"/>
</dbReference>
<organism evidence="2 3">
    <name type="scientific">Larkinella insperata</name>
    <dbReference type="NCBI Taxonomy" id="332158"/>
    <lineage>
        <taxon>Bacteria</taxon>
        <taxon>Pseudomonadati</taxon>
        <taxon>Bacteroidota</taxon>
        <taxon>Cytophagia</taxon>
        <taxon>Cytophagales</taxon>
        <taxon>Spirosomataceae</taxon>
        <taxon>Larkinella</taxon>
    </lineage>
</organism>
<sequence>MMDLGSKEEERKTVSLHRLYLDPNNFRFIDKADYVKVSDEKIKDAQIQKRTRRFISGTNNEEIDDLIRSYKTNGYLPVDQIQARPLDDSSYLVIEGNRRITALKYLEERFEAGDDIGNLNPSIFAKVPIIITRGVDESHYKILMGLKHISGNKKWPSINQAQLLRTLLNEGMTKQEIKDALGISTVTLNRYLKSLALVDQYKDSELGDQFRSEKFNIFSEVIKQPKIMFWLGWDDYEAKAKNVFNLNRFFSWISSEDDLQLDGDDDVVKTLEPIINRGDDIRELAQLISDEKLLEKMELSRSISQAYLASDKISSDKFSNSLEIIEKQLGDAFNFVNYANDESKEKLKSIRRKFEGLLTTQGSSEVLVNRDIKRDIFIRYTDSHFSSINVENYKRLKTLSLNNLNRINLIGGDNNSGKSSLLEAVYLLCILNDIFSFTEIFRRRGKFFNDLPSLWLAKQISGKKSVSGVFDGKSVSSSFNTSNENDDFDKSSYLTSIYLESFIGNARFDSRLRLFENKDSQAFFPQILNLCNVKYSSPFSIHNREDLIASHERSIETKAIDKILDFIKNKIDKDIQNIELTGEGDTQRFLVSHKHFKEAIDITQFGDGLQRVFHIALLFASAQNGILLIDEIENAIHHDLYIEFTRFIEEMASDFNVQLFITSHSKECINSFFINGNTNNNISAYRLIEQDGNLVCLYTEGSRFGRLIENFDADLRG</sequence>
<dbReference type="InterPro" id="IPR027417">
    <property type="entry name" value="P-loop_NTPase"/>
</dbReference>
<gene>
    <name evidence="2" type="ORF">ACFQ4C_13660</name>
</gene>
<keyword evidence="3" id="KW-1185">Reference proteome</keyword>
<feature type="domain" description="ATPase AAA-type core" evidence="1">
    <location>
        <begin position="407"/>
        <end position="665"/>
    </location>
</feature>
<comment type="caution">
    <text evidence="2">The sequence shown here is derived from an EMBL/GenBank/DDBJ whole genome shotgun (WGS) entry which is preliminary data.</text>
</comment>
<dbReference type="InterPro" id="IPR051396">
    <property type="entry name" value="Bact_Antivir_Def_Nuclease"/>
</dbReference>
<dbReference type="Pfam" id="PF13304">
    <property type="entry name" value="AAA_21"/>
    <property type="match status" value="1"/>
</dbReference>
<proteinExistence type="predicted"/>
<dbReference type="SUPFAM" id="SSF52540">
    <property type="entry name" value="P-loop containing nucleoside triphosphate hydrolases"/>
    <property type="match status" value="1"/>
</dbReference>
<evidence type="ECO:0000313" key="2">
    <source>
        <dbReference type="EMBL" id="MFD1142167.1"/>
    </source>
</evidence>
<name>A0ABW3Q854_9BACT</name>
<accession>A0ABW3Q854</accession>
<dbReference type="PANTHER" id="PTHR43581">
    <property type="entry name" value="ATP/GTP PHOSPHATASE"/>
    <property type="match status" value="1"/>
</dbReference>
<dbReference type="Gene3D" id="3.40.50.300">
    <property type="entry name" value="P-loop containing nucleotide triphosphate hydrolases"/>
    <property type="match status" value="1"/>
</dbReference>
<dbReference type="EMBL" id="JBHTLP010000008">
    <property type="protein sequence ID" value="MFD1142167.1"/>
    <property type="molecule type" value="Genomic_DNA"/>
</dbReference>
<dbReference type="PANTHER" id="PTHR43581:SF4">
    <property type="entry name" value="ATP_GTP PHOSPHATASE"/>
    <property type="match status" value="1"/>
</dbReference>